<dbReference type="EMBL" id="AEYP01085274">
    <property type="status" value="NOT_ANNOTATED_CDS"/>
    <property type="molecule type" value="Genomic_DNA"/>
</dbReference>
<evidence type="ECO:0000256" key="1">
    <source>
        <dbReference type="SAM" id="MobiDB-lite"/>
    </source>
</evidence>
<dbReference type="EMBL" id="AEYP01085273">
    <property type="status" value="NOT_ANNOTATED_CDS"/>
    <property type="molecule type" value="Genomic_DNA"/>
</dbReference>
<dbReference type="EMBL" id="AEYP01085272">
    <property type="status" value="NOT_ANNOTATED_CDS"/>
    <property type="molecule type" value="Genomic_DNA"/>
</dbReference>
<name>M3YGV2_MUSPF</name>
<feature type="compositionally biased region" description="Basic residues" evidence="1">
    <location>
        <begin position="125"/>
        <end position="138"/>
    </location>
</feature>
<keyword evidence="2" id="KW-0812">Transmembrane</keyword>
<proteinExistence type="predicted"/>
<keyword evidence="2" id="KW-0472">Membrane</keyword>
<dbReference type="EMBL" id="AEYP01085271">
    <property type="status" value="NOT_ANNOTATED_CDS"/>
    <property type="molecule type" value="Genomic_DNA"/>
</dbReference>
<protein>
    <submittedName>
        <fullName evidence="3">Uncharacterized protein</fullName>
    </submittedName>
</protein>
<dbReference type="EMBL" id="AEYP01085270">
    <property type="status" value="NOT_ANNOTATED_CDS"/>
    <property type="molecule type" value="Genomic_DNA"/>
</dbReference>
<keyword evidence="2" id="KW-1133">Transmembrane helix</keyword>
<sequence length="224" mass="23846">MKPGSASHRIPTRPPGCWSLPEAFPPFSSTALPQVPEHPPRHPSRRDVARVPDRYSRCPSPPPPPPAGCPVGDSPAGQVGAPGGSRLWGRLQLPQGWADTGALHTAGGDTSPPHNSWQPGERRPPSCRRRSARSGDGRRRHRHRRSCLLCRCSSCYCGEGGSSAAAGSARGAGSGGGGGLENDRERFNFTSAYSLFHVAFSISLTLYTFVLHPGFLGPQRSQKG</sequence>
<reference evidence="3" key="1">
    <citation type="submission" date="2024-06" db="UniProtKB">
        <authorList>
            <consortium name="Ensembl"/>
        </authorList>
    </citation>
    <scope>IDENTIFICATION</scope>
</reference>
<evidence type="ECO:0000313" key="3">
    <source>
        <dbReference type="Ensembl" id="ENSMPUP00000010559.1"/>
    </source>
</evidence>
<evidence type="ECO:0000256" key="2">
    <source>
        <dbReference type="SAM" id="Phobius"/>
    </source>
</evidence>
<dbReference type="HOGENOM" id="CLU_1234676_0_0_1"/>
<feature type="transmembrane region" description="Helical" evidence="2">
    <location>
        <begin position="192"/>
        <end position="210"/>
    </location>
</feature>
<dbReference type="Ensembl" id="ENSMPUT00000010729.1">
    <property type="protein sequence ID" value="ENSMPUP00000010559.1"/>
    <property type="gene ID" value="ENSMPUG00000010638.1"/>
</dbReference>
<feature type="region of interest" description="Disordered" evidence="1">
    <location>
        <begin position="1"/>
        <end position="138"/>
    </location>
</feature>
<dbReference type="InParanoid" id="M3YGV2"/>
<feature type="compositionally biased region" description="Pro residues" evidence="1">
    <location>
        <begin position="59"/>
        <end position="68"/>
    </location>
</feature>
<accession>M3YGV2</accession>
<dbReference type="AlphaFoldDB" id="M3YGV2"/>
<feature type="compositionally biased region" description="Basic and acidic residues" evidence="1">
    <location>
        <begin position="45"/>
        <end position="56"/>
    </location>
</feature>
<organism evidence="3">
    <name type="scientific">Mustela putorius furo</name>
    <name type="common">European domestic ferret</name>
    <name type="synonym">Mustela furo</name>
    <dbReference type="NCBI Taxonomy" id="9669"/>
    <lineage>
        <taxon>Eukaryota</taxon>
        <taxon>Metazoa</taxon>
        <taxon>Chordata</taxon>
        <taxon>Craniata</taxon>
        <taxon>Vertebrata</taxon>
        <taxon>Euteleostomi</taxon>
        <taxon>Mammalia</taxon>
        <taxon>Eutheria</taxon>
        <taxon>Laurasiatheria</taxon>
        <taxon>Carnivora</taxon>
        <taxon>Caniformia</taxon>
        <taxon>Musteloidea</taxon>
        <taxon>Mustelidae</taxon>
        <taxon>Mustelinae</taxon>
        <taxon>Mustela</taxon>
    </lineage>
</organism>